<evidence type="ECO:0000313" key="1">
    <source>
        <dbReference type="EMBL" id="KAK8215326.1"/>
    </source>
</evidence>
<sequence>MAVELVTETRALIAQVPVSRLDSKTLLGEITRRKRGPAKINVDQGNGRAWCLFLPLILPDGPSGPGHCAYPMRCFEHVQWRGLWAKSEQKVYEEYDTNHSAS</sequence>
<name>A0ACC3SJI7_9PEZI</name>
<organism evidence="1 2">
    <name type="scientific">Zalaria obscura</name>
    <dbReference type="NCBI Taxonomy" id="2024903"/>
    <lineage>
        <taxon>Eukaryota</taxon>
        <taxon>Fungi</taxon>
        <taxon>Dikarya</taxon>
        <taxon>Ascomycota</taxon>
        <taxon>Pezizomycotina</taxon>
        <taxon>Dothideomycetes</taxon>
        <taxon>Dothideomycetidae</taxon>
        <taxon>Dothideales</taxon>
        <taxon>Zalariaceae</taxon>
        <taxon>Zalaria</taxon>
    </lineage>
</organism>
<dbReference type="EMBL" id="JAMKPW020000008">
    <property type="protein sequence ID" value="KAK8215326.1"/>
    <property type="molecule type" value="Genomic_DNA"/>
</dbReference>
<accession>A0ACC3SJI7</accession>
<protein>
    <submittedName>
        <fullName evidence="1">Uncharacterized protein</fullName>
    </submittedName>
</protein>
<gene>
    <name evidence="1" type="ORF">M8818_001947</name>
</gene>
<comment type="caution">
    <text evidence="1">The sequence shown here is derived from an EMBL/GenBank/DDBJ whole genome shotgun (WGS) entry which is preliminary data.</text>
</comment>
<proteinExistence type="predicted"/>
<evidence type="ECO:0000313" key="2">
    <source>
        <dbReference type="Proteomes" id="UP001320706"/>
    </source>
</evidence>
<keyword evidence="2" id="KW-1185">Reference proteome</keyword>
<dbReference type="Proteomes" id="UP001320706">
    <property type="component" value="Unassembled WGS sequence"/>
</dbReference>
<reference evidence="1" key="1">
    <citation type="submission" date="2024-02" db="EMBL/GenBank/DDBJ databases">
        <title>Metagenome Assembled Genome of Zalaria obscura JY119.</title>
        <authorList>
            <person name="Vighnesh L."/>
            <person name="Jagadeeshwari U."/>
            <person name="Venkata Ramana C."/>
            <person name="Sasikala C."/>
        </authorList>
    </citation>
    <scope>NUCLEOTIDE SEQUENCE</scope>
    <source>
        <strain evidence="1">JY119</strain>
    </source>
</reference>